<gene>
    <name evidence="2" type="ORF">EV207_101173</name>
</gene>
<dbReference type="NCBIfam" id="TIGR01665">
    <property type="entry name" value="put_anti_recept"/>
    <property type="match status" value="1"/>
</dbReference>
<feature type="domain" description="Tail spike" evidence="1">
    <location>
        <begin position="103"/>
        <end position="378"/>
    </location>
</feature>
<protein>
    <submittedName>
        <fullName evidence="2">Phage minor structural protein</fullName>
    </submittedName>
</protein>
<accession>A0A4R2PE47</accession>
<dbReference type="Pfam" id="PF06605">
    <property type="entry name" value="Prophage_tail"/>
    <property type="match status" value="1"/>
</dbReference>
<keyword evidence="3" id="KW-1185">Reference proteome</keyword>
<dbReference type="InterPro" id="IPR007119">
    <property type="entry name" value="Phage_tail_spike_N"/>
</dbReference>
<dbReference type="Proteomes" id="UP000295416">
    <property type="component" value="Unassembled WGS sequence"/>
</dbReference>
<proteinExistence type="predicted"/>
<dbReference type="Gene3D" id="2.60.40.10">
    <property type="entry name" value="Immunoglobulins"/>
    <property type="match status" value="1"/>
</dbReference>
<name>A0A4R2PE47_9BACL</name>
<dbReference type="InterPro" id="IPR010572">
    <property type="entry name" value="Tail_dom"/>
</dbReference>
<dbReference type="EMBL" id="SLXK01000001">
    <property type="protein sequence ID" value="TCP32195.1"/>
    <property type="molecule type" value="Genomic_DNA"/>
</dbReference>
<evidence type="ECO:0000313" key="2">
    <source>
        <dbReference type="EMBL" id="TCP32195.1"/>
    </source>
</evidence>
<sequence length="1260" mass="138982">MTTISDLYIFDPFDKLITILSNEAEEACPFWGDLFKEKLNNGSSFSFTCQGNHEDSRHVIAENQVGFYDKDDIFRLFVIREIEDSEDDNGPIIFATCEPSMLELNDEIVEDKRPQNKAAFYALGQVLEDTRWKVGKVAELGAQSTSFYYITVKDAISEIISTWGGELQDRVEINEAGIIGRYIDILPRRGADMGKIWEMDKDILSIKRAIQSYPKTALYGRGSSLEIEETGGFTRKIDFADVEWSVANGDPVDKPLGQEWVGDPEALEAFGHLNTDGSLHHRKGIFEDGEEKDPAGLLKKTWDALQEQQKQLDNFESDVFLLEELTGYEHEKVRLGDTSIAINRNFAKPIEIEERVISFEYSVSDPDNTGKVEMGQFINLFGDSERLDQVESKLYDRSGVWDKMTEATEDGNFVDKVPPVPTNFIVDGLFKNIMVSWDYDASGYIAAYEVYASQIQGFTPDESNLVWKGRGGGYVHKADVGQQWYFRIRTINTHGTVSAFTTEISAQTQKIMTDDMLFGSVTKDILANLSVDAAKLANGSVEETKIANLAVGNAAIQNGAITNAKIGTAAVGFAQIEKAVITDELIAPNANLDGAKIGDATITNAKIIGRLRANQVAIGSDSIFADGFDPTQKATPEDVQNAVDVIDVVARNYILNSDFRDGMNHWVAGAGLIITNPPTEGNWIEKSSVCNNYIRIENPDTTSRYVYQDIDSPSPSPYEKYMFSCFSTSGGITSGTFKVYVRVTYDTATLYDQQAYFNDNPTYDVNSGDIVFPVDLSTIPDATNIKTMRITIRCDFAGTIWQTGFQFEDGTKKTSWKPNTGDTALIYGWRYPGTTYIDGGALYNDSVSTNALKAGTIDTNKFNVSGGTATNYTKIQGAFLESRGQFTRTWNGKTESNNDIKLKFENGYFRARNESLNRSIYVSDFGIATTIDGTDGSGAIEFFSHEYSDSAGVTISSENGHVALRTAPDHNLILDANGVRVDTRGQMWADGFVTNSENCYVGANNEVRMVNKGYADNFPSSVVYRNVRANGYYGSFVAADPNLNVYIGTDLELRVTSRGMADDPNNIYYRPVRTNGVITGYTNLYLSAADEVRITNSGSDKWGSGGFTYGNLRTNTVYTTAVDINPIGAAQNVYIRPSSGAEVIATVTGTTGSYVPVRASSFPTGSLEKYKTNITEMTVSALDIIDASKVYEYNLISELDAGKNKLRHGLVIGRETPIEVIDGDGVEQYAMNSLSWKAVQELSSKVKDLQNQINELKGAA</sequence>
<organism evidence="2 3">
    <name type="scientific">Scopulibacillus darangshiensis</name>
    <dbReference type="NCBI Taxonomy" id="442528"/>
    <lineage>
        <taxon>Bacteria</taxon>
        <taxon>Bacillati</taxon>
        <taxon>Bacillota</taxon>
        <taxon>Bacilli</taxon>
        <taxon>Bacillales</taxon>
        <taxon>Sporolactobacillaceae</taxon>
        <taxon>Scopulibacillus</taxon>
    </lineage>
</organism>
<dbReference type="RefSeq" id="WP_165886794.1">
    <property type="nucleotide sequence ID" value="NZ_SLXK01000001.1"/>
</dbReference>
<evidence type="ECO:0000259" key="1">
    <source>
        <dbReference type="Pfam" id="PF06605"/>
    </source>
</evidence>
<dbReference type="AlphaFoldDB" id="A0A4R2PE47"/>
<reference evidence="2 3" key="1">
    <citation type="submission" date="2019-03" db="EMBL/GenBank/DDBJ databases">
        <title>Genomic Encyclopedia of Type Strains, Phase IV (KMG-IV): sequencing the most valuable type-strain genomes for metagenomic binning, comparative biology and taxonomic classification.</title>
        <authorList>
            <person name="Goeker M."/>
        </authorList>
    </citation>
    <scope>NUCLEOTIDE SEQUENCE [LARGE SCALE GENOMIC DNA]</scope>
    <source>
        <strain evidence="2 3">DSM 19377</strain>
    </source>
</reference>
<comment type="caution">
    <text evidence="2">The sequence shown here is derived from an EMBL/GenBank/DDBJ whole genome shotgun (WGS) entry which is preliminary data.</text>
</comment>
<evidence type="ECO:0000313" key="3">
    <source>
        <dbReference type="Proteomes" id="UP000295416"/>
    </source>
</evidence>
<dbReference type="InterPro" id="IPR013783">
    <property type="entry name" value="Ig-like_fold"/>
</dbReference>